<dbReference type="CDD" id="cd00761">
    <property type="entry name" value="Glyco_tranf_GTA_type"/>
    <property type="match status" value="1"/>
</dbReference>
<dbReference type="InterPro" id="IPR029044">
    <property type="entry name" value="Nucleotide-diphossugar_trans"/>
</dbReference>
<dbReference type="Proteomes" id="UP000231407">
    <property type="component" value="Unassembled WGS sequence"/>
</dbReference>
<dbReference type="PANTHER" id="PTHR22916:SF3">
    <property type="entry name" value="UDP-GLCNAC:BETAGAL BETA-1,3-N-ACETYLGLUCOSAMINYLTRANSFERASE-LIKE PROTEIN 1"/>
    <property type="match status" value="1"/>
</dbReference>
<accession>A0A2M7AR83</accession>
<keyword evidence="2" id="KW-0808">Transferase</keyword>
<evidence type="ECO:0000313" key="2">
    <source>
        <dbReference type="EMBL" id="PIU73116.1"/>
    </source>
</evidence>
<dbReference type="Gene3D" id="3.90.550.10">
    <property type="entry name" value="Spore Coat Polysaccharide Biosynthesis Protein SpsA, Chain A"/>
    <property type="match status" value="1"/>
</dbReference>
<reference evidence="3" key="1">
    <citation type="submission" date="2017-09" db="EMBL/GenBank/DDBJ databases">
        <title>Depth-based differentiation of microbial function through sediment-hosted aquifers and enrichment of novel symbionts in the deep terrestrial subsurface.</title>
        <authorList>
            <person name="Probst A.J."/>
            <person name="Ladd B."/>
            <person name="Jarett J.K."/>
            <person name="Geller-Mcgrath D.E."/>
            <person name="Sieber C.M.K."/>
            <person name="Emerson J.B."/>
            <person name="Anantharaman K."/>
            <person name="Thomas B.C."/>
            <person name="Malmstrom R."/>
            <person name="Stieglmeier M."/>
            <person name="Klingl A."/>
            <person name="Woyke T."/>
            <person name="Ryan C.M."/>
            <person name="Banfield J.F."/>
        </authorList>
    </citation>
    <scope>NUCLEOTIDE SEQUENCE [LARGE SCALE GENOMIC DNA]</scope>
</reference>
<dbReference type="Pfam" id="PF00535">
    <property type="entry name" value="Glycos_transf_2"/>
    <property type="match status" value="1"/>
</dbReference>
<dbReference type="AlphaFoldDB" id="A0A2M7AR83"/>
<comment type="caution">
    <text evidence="2">The sequence shown here is derived from an EMBL/GenBank/DDBJ whole genome shotgun (WGS) entry which is preliminary data.</text>
</comment>
<sequence length="292" mass="32905">MKNQNQKPIVSVYMPVFNAAPYLPQAIESVLNQTYSNFEFIIIDDASTDSSWKIIKSYASLDKRIKVRRNSINLGVSLTSNIAISLVRGSFLARIDADDVALSDRLEKQLSYLKSNPSIVAVGGQCVCIDADNKVIGYKKFPIDPQKLKEMFFWAIPLQQPTIMVNLNLLPKNFTWYDRTKSSAEEVNLMFRFLKYGQLANLPNYILFYRQLPGSLSRRNPKNTFFLTLQSRLVAVKKGFQPSFKAVVLNIAQILIISVLPNPAINSLWNIIRGISANDSQYQLGSLASAKV</sequence>
<dbReference type="InterPro" id="IPR001173">
    <property type="entry name" value="Glyco_trans_2-like"/>
</dbReference>
<dbReference type="GO" id="GO:0016758">
    <property type="term" value="F:hexosyltransferase activity"/>
    <property type="evidence" value="ECO:0007669"/>
    <property type="project" value="UniProtKB-ARBA"/>
</dbReference>
<gene>
    <name evidence="2" type="ORF">COS78_03865</name>
</gene>
<dbReference type="SUPFAM" id="SSF53448">
    <property type="entry name" value="Nucleotide-diphospho-sugar transferases"/>
    <property type="match status" value="1"/>
</dbReference>
<organism evidence="2 3">
    <name type="scientific">Candidatus Shapirobacteria bacterium CG06_land_8_20_14_3_00_40_12</name>
    <dbReference type="NCBI Taxonomy" id="1974881"/>
    <lineage>
        <taxon>Bacteria</taxon>
        <taxon>Candidatus Shapironibacteriota</taxon>
    </lineage>
</organism>
<protein>
    <submittedName>
        <fullName evidence="2">Glycosyl transferase family 2</fullName>
    </submittedName>
</protein>
<dbReference type="PANTHER" id="PTHR22916">
    <property type="entry name" value="GLYCOSYLTRANSFERASE"/>
    <property type="match status" value="1"/>
</dbReference>
<feature type="domain" description="Glycosyltransferase 2-like" evidence="1">
    <location>
        <begin position="11"/>
        <end position="139"/>
    </location>
</feature>
<name>A0A2M7AR83_9BACT</name>
<dbReference type="EMBL" id="PEWA01000053">
    <property type="protein sequence ID" value="PIU73116.1"/>
    <property type="molecule type" value="Genomic_DNA"/>
</dbReference>
<proteinExistence type="predicted"/>
<evidence type="ECO:0000313" key="3">
    <source>
        <dbReference type="Proteomes" id="UP000231407"/>
    </source>
</evidence>
<evidence type="ECO:0000259" key="1">
    <source>
        <dbReference type="Pfam" id="PF00535"/>
    </source>
</evidence>